<evidence type="ECO:0000256" key="4">
    <source>
        <dbReference type="ARBA" id="ARBA00012513"/>
    </source>
</evidence>
<protein>
    <recommendedName>
        <fullName evidence="19">PAS domain-containing serine/threonine-protein kinase</fullName>
        <ecNumber evidence="4">2.7.11.1</ecNumber>
    </recommendedName>
</protein>
<keyword evidence="15" id="KW-0539">Nucleus</keyword>
<feature type="region of interest" description="Disordered" evidence="21">
    <location>
        <begin position="611"/>
        <end position="635"/>
    </location>
</feature>
<keyword evidence="24" id="KW-1185">Reference proteome</keyword>
<dbReference type="FunFam" id="3.30.200.20:FF:000346">
    <property type="entry name" value="PAS domain-containing serine/threonine-protein kinase"/>
    <property type="match status" value="1"/>
</dbReference>
<dbReference type="PANTHER" id="PTHR24346:SF51">
    <property type="entry name" value="PAS DOMAIN-CONTAINING SERINE_THREONINE-PROTEIN KINASE"/>
    <property type="match status" value="1"/>
</dbReference>
<evidence type="ECO:0000256" key="19">
    <source>
        <dbReference type="ARBA" id="ARBA00071822"/>
    </source>
</evidence>
<dbReference type="Pfam" id="PF13426">
    <property type="entry name" value="PAS_9"/>
    <property type="match status" value="3"/>
</dbReference>
<keyword evidence="9" id="KW-0677">Repeat</keyword>
<dbReference type="Gene3D" id="3.30.200.20">
    <property type="entry name" value="Phosphorylase Kinase, domain 1"/>
    <property type="match status" value="1"/>
</dbReference>
<dbReference type="Gene3D" id="3.30.450.20">
    <property type="entry name" value="PAS domain"/>
    <property type="match status" value="2"/>
</dbReference>
<feature type="compositionally biased region" description="Low complexity" evidence="21">
    <location>
        <begin position="690"/>
        <end position="701"/>
    </location>
</feature>
<dbReference type="FunFam" id="1.10.510.10:FF:000351">
    <property type="entry name" value="PAS domain-containing serine/threonine-protein kinase"/>
    <property type="match status" value="1"/>
</dbReference>
<evidence type="ECO:0000256" key="11">
    <source>
        <dbReference type="ARBA" id="ARBA00022777"/>
    </source>
</evidence>
<evidence type="ECO:0000256" key="1">
    <source>
        <dbReference type="ARBA" id="ARBA00004123"/>
    </source>
</evidence>
<comment type="function">
    <text evidence="18">Serine/threonine-protein kinase involved in energy homeostasis and protein translation. Phosphorylates EEF1A1, GYS1, PDX1 and RPS6. Probably plays a role under changing environmental conditions (oxygen, glucose, nutrition), rather than under standard conditions. Acts as a sensor involved in energy homeostasis: regulates glycogen synthase synthesis by mediating phosphorylation of GYS1, leading to GYS1 inactivation. May be involved in glucose-stimulated insulin production in pancreas and regulation of glucagon secretion by glucose in alpha cells; however such data require additional evidences. May play a role in regulation of protein translation by phosphorylating EEF1A1, leading to increase translation efficiency. May also participate in respiratory regulation.</text>
</comment>
<dbReference type="GO" id="GO:0004674">
    <property type="term" value="F:protein serine/threonine kinase activity"/>
    <property type="evidence" value="ECO:0007669"/>
    <property type="project" value="UniProtKB-KW"/>
</dbReference>
<keyword evidence="11" id="KW-0418">Kinase</keyword>
<comment type="similarity">
    <text evidence="3">Belongs to the protein kinase superfamily. CAMK Ser/Thr protein kinase family.</text>
</comment>
<dbReference type="InterPro" id="IPR008271">
    <property type="entry name" value="Ser/Thr_kinase_AS"/>
</dbReference>
<dbReference type="CDD" id="cd00130">
    <property type="entry name" value="PAS"/>
    <property type="match status" value="3"/>
</dbReference>
<evidence type="ECO:0000256" key="14">
    <source>
        <dbReference type="ARBA" id="ARBA00023121"/>
    </source>
</evidence>
<evidence type="ECO:0000259" key="22">
    <source>
        <dbReference type="PROSITE" id="PS50011"/>
    </source>
</evidence>
<dbReference type="FunFam" id="3.30.450.20:FF:000059">
    <property type="entry name" value="PAS domain containing serine/threonine kinase"/>
    <property type="match status" value="1"/>
</dbReference>
<dbReference type="SUPFAM" id="SSF56112">
    <property type="entry name" value="Protein kinase-like (PK-like)"/>
    <property type="match status" value="1"/>
</dbReference>
<feature type="region of interest" description="Disordered" evidence="21">
    <location>
        <begin position="686"/>
        <end position="738"/>
    </location>
</feature>
<gene>
    <name evidence="23" type="ORF">GDO86_010249</name>
</gene>
<dbReference type="PROSITE" id="PS00108">
    <property type="entry name" value="PROTEIN_KINASE_ST"/>
    <property type="match status" value="1"/>
</dbReference>
<feature type="domain" description="Protein kinase" evidence="22">
    <location>
        <begin position="854"/>
        <end position="1107"/>
    </location>
</feature>
<dbReference type="InterPro" id="IPR011009">
    <property type="entry name" value="Kinase-like_dom_sf"/>
</dbReference>
<comment type="subcellular location">
    <subcellularLocation>
        <location evidence="2">Cytoplasm</location>
    </subcellularLocation>
    <subcellularLocation>
        <location evidence="1">Nucleus</location>
    </subcellularLocation>
</comment>
<comment type="catalytic activity">
    <reaction evidence="16">
        <text>L-threonyl-[protein] + ATP = O-phospho-L-threonyl-[protein] + ADP + H(+)</text>
        <dbReference type="Rhea" id="RHEA:46608"/>
        <dbReference type="Rhea" id="RHEA-COMP:11060"/>
        <dbReference type="Rhea" id="RHEA-COMP:11605"/>
        <dbReference type="ChEBI" id="CHEBI:15378"/>
        <dbReference type="ChEBI" id="CHEBI:30013"/>
        <dbReference type="ChEBI" id="CHEBI:30616"/>
        <dbReference type="ChEBI" id="CHEBI:61977"/>
        <dbReference type="ChEBI" id="CHEBI:456216"/>
        <dbReference type="EC" id="2.7.11.1"/>
    </reaction>
</comment>
<dbReference type="EC" id="2.7.11.1" evidence="4"/>
<evidence type="ECO:0000256" key="15">
    <source>
        <dbReference type="ARBA" id="ARBA00023242"/>
    </source>
</evidence>
<evidence type="ECO:0000256" key="10">
    <source>
        <dbReference type="ARBA" id="ARBA00022741"/>
    </source>
</evidence>
<feature type="compositionally biased region" description="Basic and acidic residues" evidence="21">
    <location>
        <begin position="722"/>
        <end position="731"/>
    </location>
</feature>
<accession>A0A8T2JS70</accession>
<dbReference type="Pfam" id="PF00069">
    <property type="entry name" value="Pkinase"/>
    <property type="match status" value="1"/>
</dbReference>
<dbReference type="PANTHER" id="PTHR24346">
    <property type="entry name" value="MAP/MICROTUBULE AFFINITY-REGULATING KINASE"/>
    <property type="match status" value="1"/>
</dbReference>
<dbReference type="EMBL" id="JAACNH010000004">
    <property type="protein sequence ID" value="KAG8445391.1"/>
    <property type="molecule type" value="Genomic_DNA"/>
</dbReference>
<evidence type="ECO:0000256" key="7">
    <source>
        <dbReference type="ARBA" id="ARBA00022553"/>
    </source>
</evidence>
<dbReference type="GO" id="GO:0005634">
    <property type="term" value="C:nucleus"/>
    <property type="evidence" value="ECO:0007669"/>
    <property type="project" value="UniProtKB-SubCell"/>
</dbReference>
<sequence length="1156" mass="128024">MAASALQQSPISPLCPLSHLSKSFPQIPCPRRRRHGGRDRNRWNTASLTGEDWSSYSLSSPTNHILLRLCPESNDVPLDDVVQSLPSCVRSSNRAVLTVCTKTSKILMANDKACRLFEYSSPELIGMNLSKLIPASSHRISGALQEELTEADGFSRVPGEVVEAMRRGGETIMLCMWIRRVQSQCLLLLETVQKITASVSFQQDGRILNCDATCARLYGYMDPEELLGQHITDLLPTVHIPHAGKETPQNIRQQRLVGVTRDGATFPLRLSLLDVSIEEGTPLEAYCATLSVLSSVSGLITLYPDGIIHGLNGSFSSSLFGYDQAQLIGKSITFLIPGFYHYMGYSRDVHSPLLTPLDVTQDRRRSKMIFRDDSKEKPDEQDYLHSTSSATNLLQHPACSIVSPSHTRTVIDQEQNASPIPDHCTLPAPTCCISPGTPTQDEPWVGGILLGKCIKHDLESGLTPLTLCLGTLSLGAQKEDREYNENQSTNSKYAVPSNPCVNSTKFVSSSDKITKHPFPIEDYPPITVQVARLPICPPSMTGTSSPTPVCHNPSNCTRLQMDSGPVLNETNTVQSVQCVNNSAAVLGPSPLYHETQTPYINSVHCIDLPDTDHKKSSSTNFNDDSSHKPASIPSFPSNVIQNTALPSCLAFNKLHNTETAPNNANATFQRPQNSNQSDLQDDILIMCNGSKPKSSPSPSISFAMDSDDFSPEKSPSTLLSTPDKDEGHSSERLSQFTSTPVKDKCAQILELSADLRHKASMELQIPFVGDEIREGMYTGCCYHSDGSRLCGIQAQVQQGTHLFWVEISSAGKSAVLAQPFSHHLIRSSANAGYCTELQDLQMLGACNGAYALKYQTQSPLGKGAFGFVWSACSRDDDKEEVVVKFIRKDRVLDDCWIQDLELGRVTQEIAILSRLQHPNIIKVLDIFENDTFFQLVMELHGDALDLFDFIDSQPNLDEPLASYIFRQLVSAVGYLHSERILHRDIKDENIIIAPDFTIKLVDFGSAAHLHPRTLFSTFCGTTEYCAPEVLLGNPYPGPELEMWSLGVTLYTLIFGENPFCEVKEILEAELNPPFIVSQELQTLIIGLLQRDPEIRMTLDELLRDPWVTQPVNLAEYTWEEVYPPANSRKDDDGSPQCPDSYRNEWKDDFENAQQEL</sequence>
<dbReference type="InterPro" id="IPR000719">
    <property type="entry name" value="Prot_kinase_dom"/>
</dbReference>
<comment type="caution">
    <text evidence="23">The sequence shown here is derived from an EMBL/GenBank/DDBJ whole genome shotgun (WGS) entry which is preliminary data.</text>
</comment>
<evidence type="ECO:0000256" key="3">
    <source>
        <dbReference type="ARBA" id="ARBA00006692"/>
    </source>
</evidence>
<keyword evidence="7" id="KW-0597">Phosphoprotein</keyword>
<evidence type="ECO:0000256" key="20">
    <source>
        <dbReference type="PROSITE-ProRule" id="PRU10141"/>
    </source>
</evidence>
<reference evidence="23" key="1">
    <citation type="thesis" date="2020" institute="ProQuest LLC" country="789 East Eisenhower Parkway, Ann Arbor, MI, USA">
        <title>Comparative Genomics and Chromosome Evolution.</title>
        <authorList>
            <person name="Mudd A.B."/>
        </authorList>
    </citation>
    <scope>NUCLEOTIDE SEQUENCE</scope>
    <source>
        <strain evidence="23">Female2</strain>
        <tissue evidence="23">Blood</tissue>
    </source>
</reference>
<comment type="catalytic activity">
    <reaction evidence="17">
        <text>L-seryl-[protein] + ATP = O-phospho-L-seryl-[protein] + ADP + H(+)</text>
        <dbReference type="Rhea" id="RHEA:17989"/>
        <dbReference type="Rhea" id="RHEA-COMP:9863"/>
        <dbReference type="Rhea" id="RHEA-COMP:11604"/>
        <dbReference type="ChEBI" id="CHEBI:15378"/>
        <dbReference type="ChEBI" id="CHEBI:29999"/>
        <dbReference type="ChEBI" id="CHEBI:30616"/>
        <dbReference type="ChEBI" id="CHEBI:83421"/>
        <dbReference type="ChEBI" id="CHEBI:456216"/>
        <dbReference type="EC" id="2.7.11.1"/>
    </reaction>
</comment>
<name>A0A8T2JS70_9PIPI</name>
<proteinExistence type="inferred from homology"/>
<evidence type="ECO:0000256" key="9">
    <source>
        <dbReference type="ARBA" id="ARBA00022737"/>
    </source>
</evidence>
<evidence type="ECO:0000256" key="12">
    <source>
        <dbReference type="ARBA" id="ARBA00022840"/>
    </source>
</evidence>
<evidence type="ECO:0000256" key="21">
    <source>
        <dbReference type="SAM" id="MobiDB-lite"/>
    </source>
</evidence>
<dbReference type="SUPFAM" id="SSF55785">
    <property type="entry name" value="PYP-like sensor domain (PAS domain)"/>
    <property type="match status" value="2"/>
</dbReference>
<organism evidence="23 24">
    <name type="scientific">Hymenochirus boettgeri</name>
    <name type="common">Congo dwarf clawed frog</name>
    <dbReference type="NCBI Taxonomy" id="247094"/>
    <lineage>
        <taxon>Eukaryota</taxon>
        <taxon>Metazoa</taxon>
        <taxon>Chordata</taxon>
        <taxon>Craniata</taxon>
        <taxon>Vertebrata</taxon>
        <taxon>Euteleostomi</taxon>
        <taxon>Amphibia</taxon>
        <taxon>Batrachia</taxon>
        <taxon>Anura</taxon>
        <taxon>Pipoidea</taxon>
        <taxon>Pipidae</taxon>
        <taxon>Pipinae</taxon>
        <taxon>Hymenochirus</taxon>
    </lineage>
</organism>
<dbReference type="PROSITE" id="PS50011">
    <property type="entry name" value="PROTEIN_KINASE_DOM"/>
    <property type="match status" value="1"/>
</dbReference>
<dbReference type="Proteomes" id="UP000812440">
    <property type="component" value="Chromosome 5"/>
</dbReference>
<keyword evidence="10 20" id="KW-0547">Nucleotide-binding</keyword>
<dbReference type="AlphaFoldDB" id="A0A8T2JS70"/>
<dbReference type="GO" id="GO:0035556">
    <property type="term" value="P:intracellular signal transduction"/>
    <property type="evidence" value="ECO:0007669"/>
    <property type="project" value="TreeGrafter"/>
</dbReference>
<keyword evidence="13" id="KW-0007">Acetylation</keyword>
<keyword evidence="12 20" id="KW-0067">ATP-binding</keyword>
<dbReference type="InterPro" id="IPR017441">
    <property type="entry name" value="Protein_kinase_ATP_BS"/>
</dbReference>
<dbReference type="GO" id="GO:0005524">
    <property type="term" value="F:ATP binding"/>
    <property type="evidence" value="ECO:0007669"/>
    <property type="project" value="UniProtKB-UniRule"/>
</dbReference>
<evidence type="ECO:0000256" key="16">
    <source>
        <dbReference type="ARBA" id="ARBA00047899"/>
    </source>
</evidence>
<feature type="region of interest" description="Disordered" evidence="21">
    <location>
        <begin position="1123"/>
        <end position="1156"/>
    </location>
</feature>
<evidence type="ECO:0000256" key="13">
    <source>
        <dbReference type="ARBA" id="ARBA00022990"/>
    </source>
</evidence>
<evidence type="ECO:0000313" key="23">
    <source>
        <dbReference type="EMBL" id="KAG8445391.1"/>
    </source>
</evidence>
<dbReference type="SMART" id="SM00091">
    <property type="entry name" value="PAS"/>
    <property type="match status" value="3"/>
</dbReference>
<dbReference type="OrthoDB" id="10252171at2759"/>
<evidence type="ECO:0000256" key="8">
    <source>
        <dbReference type="ARBA" id="ARBA00022679"/>
    </source>
</evidence>
<dbReference type="GO" id="GO:0005829">
    <property type="term" value="C:cytosol"/>
    <property type="evidence" value="ECO:0007669"/>
    <property type="project" value="TreeGrafter"/>
</dbReference>
<keyword evidence="6" id="KW-0723">Serine/threonine-protein kinase</keyword>
<dbReference type="GO" id="GO:0008289">
    <property type="term" value="F:lipid binding"/>
    <property type="evidence" value="ECO:0007669"/>
    <property type="project" value="UniProtKB-KW"/>
</dbReference>
<keyword evidence="8" id="KW-0808">Transferase</keyword>
<feature type="binding site" evidence="20">
    <location>
        <position position="888"/>
    </location>
    <ligand>
        <name>ATP</name>
        <dbReference type="ChEBI" id="CHEBI:30616"/>
    </ligand>
</feature>
<evidence type="ECO:0000256" key="18">
    <source>
        <dbReference type="ARBA" id="ARBA00053825"/>
    </source>
</evidence>
<evidence type="ECO:0000313" key="24">
    <source>
        <dbReference type="Proteomes" id="UP000812440"/>
    </source>
</evidence>
<evidence type="ECO:0000256" key="17">
    <source>
        <dbReference type="ARBA" id="ARBA00048679"/>
    </source>
</evidence>
<evidence type="ECO:0000256" key="2">
    <source>
        <dbReference type="ARBA" id="ARBA00004496"/>
    </source>
</evidence>
<keyword evidence="14" id="KW-0446">Lipid-binding</keyword>
<dbReference type="InterPro" id="IPR000014">
    <property type="entry name" value="PAS"/>
</dbReference>
<dbReference type="Gene3D" id="1.10.510.10">
    <property type="entry name" value="Transferase(Phosphotransferase) domain 1"/>
    <property type="match status" value="1"/>
</dbReference>
<evidence type="ECO:0000256" key="5">
    <source>
        <dbReference type="ARBA" id="ARBA00022490"/>
    </source>
</evidence>
<dbReference type="GO" id="GO:0045719">
    <property type="term" value="P:negative regulation of glycogen biosynthetic process"/>
    <property type="evidence" value="ECO:0007669"/>
    <property type="project" value="TreeGrafter"/>
</dbReference>
<keyword evidence="5" id="KW-0963">Cytoplasm</keyword>
<evidence type="ECO:0000256" key="6">
    <source>
        <dbReference type="ARBA" id="ARBA00022527"/>
    </source>
</evidence>
<dbReference type="SMART" id="SM00220">
    <property type="entry name" value="S_TKc"/>
    <property type="match status" value="1"/>
</dbReference>
<dbReference type="PROSITE" id="PS00107">
    <property type="entry name" value="PROTEIN_KINASE_ATP"/>
    <property type="match status" value="1"/>
</dbReference>
<dbReference type="InterPro" id="IPR035965">
    <property type="entry name" value="PAS-like_dom_sf"/>
</dbReference>